<dbReference type="Pfam" id="PF13202">
    <property type="entry name" value="EF-hand_5"/>
    <property type="match status" value="2"/>
</dbReference>
<evidence type="ECO:0000313" key="4">
    <source>
        <dbReference type="EMBL" id="CAJ1403379.1"/>
    </source>
</evidence>
<feature type="region of interest" description="Disordered" evidence="2">
    <location>
        <begin position="99"/>
        <end position="122"/>
    </location>
</feature>
<sequence>MSDGLVVGTYLAEQVAVTSYVLLSVPLAESAAPAPPVPFVAGNKLRKRRLRNDHSNFKADVLPALALDPLLNRKTGQAEKQAQRRQRLNQIEISSARLAEGRRTWTPQRDATAPPPSRGDSKAVACLTAPLPWFRLQDSEFKPRKKGMRATDPWELFDKSLRGTGVEHSPKARSRWTPHSNRDEHDLFKLSLTEQPLLPEDAVEAYFESQQSRTSQRKTSEAVWNFPLGKVEKKGTVAAENMEVKKHASLKSRRAPVTSRVSMRDSPRQESVRRSRNSTEASEEFEGGRNRHIGPDLLDQMFVKQKMSPLRRDACQLLRMFVFGAVGNENCKNRRERENVFFESCGTKDDMLKLLQAWDKVDTNDSGRIDMGELQRLADRLMIDVAAAFAWQENIGISGANMDKLSGCRMPAWIENTSVEERVRFVHKLCERLTAVLSTARKSSFCLEDLMRLIWSCSSEEDLRQMRSWCEEINHTRDKWRVSPPPVLPEEEKAALQAVFNFFDKDSGGTVTANELIMSGLIDKDYAKSFIRQVDTDGSGEIDIVEFCELMCPHGFRATEKSVVGSTCLGQAARYNVDTKTWRLTEAPQEVRTQHRRSKLG</sequence>
<evidence type="ECO:0000256" key="1">
    <source>
        <dbReference type="ARBA" id="ARBA00022837"/>
    </source>
</evidence>
<dbReference type="GO" id="GO:0005509">
    <property type="term" value="F:calcium ion binding"/>
    <property type="evidence" value="ECO:0007669"/>
    <property type="project" value="InterPro"/>
</dbReference>
<dbReference type="EMBL" id="CAUJNA010003494">
    <property type="protein sequence ID" value="CAJ1403379.1"/>
    <property type="molecule type" value="Genomic_DNA"/>
</dbReference>
<dbReference type="Gene3D" id="1.10.238.10">
    <property type="entry name" value="EF-hand"/>
    <property type="match status" value="1"/>
</dbReference>
<name>A0AA36JCZ9_9DINO</name>
<keyword evidence="1" id="KW-0106">Calcium</keyword>
<dbReference type="SUPFAM" id="SSF47473">
    <property type="entry name" value="EF-hand"/>
    <property type="match status" value="1"/>
</dbReference>
<proteinExistence type="predicted"/>
<reference evidence="4" key="1">
    <citation type="submission" date="2023-08" db="EMBL/GenBank/DDBJ databases">
        <authorList>
            <person name="Chen Y."/>
            <person name="Shah S."/>
            <person name="Dougan E. K."/>
            <person name="Thang M."/>
            <person name="Chan C."/>
        </authorList>
    </citation>
    <scope>NUCLEOTIDE SEQUENCE</scope>
</reference>
<dbReference type="SMART" id="SM00054">
    <property type="entry name" value="EFh"/>
    <property type="match status" value="3"/>
</dbReference>
<evidence type="ECO:0000313" key="5">
    <source>
        <dbReference type="Proteomes" id="UP001178507"/>
    </source>
</evidence>
<dbReference type="InterPro" id="IPR018247">
    <property type="entry name" value="EF_Hand_1_Ca_BS"/>
</dbReference>
<dbReference type="PROSITE" id="PS00018">
    <property type="entry name" value="EF_HAND_1"/>
    <property type="match status" value="2"/>
</dbReference>
<dbReference type="InterPro" id="IPR011992">
    <property type="entry name" value="EF-hand-dom_pair"/>
</dbReference>
<evidence type="ECO:0000256" key="2">
    <source>
        <dbReference type="SAM" id="MobiDB-lite"/>
    </source>
</evidence>
<organism evidence="4 5">
    <name type="scientific">Effrenium voratum</name>
    <dbReference type="NCBI Taxonomy" id="2562239"/>
    <lineage>
        <taxon>Eukaryota</taxon>
        <taxon>Sar</taxon>
        <taxon>Alveolata</taxon>
        <taxon>Dinophyceae</taxon>
        <taxon>Suessiales</taxon>
        <taxon>Symbiodiniaceae</taxon>
        <taxon>Effrenium</taxon>
    </lineage>
</organism>
<feature type="domain" description="EF-hand" evidence="3">
    <location>
        <begin position="349"/>
        <end position="384"/>
    </location>
</feature>
<dbReference type="CDD" id="cd00051">
    <property type="entry name" value="EFh"/>
    <property type="match status" value="1"/>
</dbReference>
<protein>
    <recommendedName>
        <fullName evidence="3">EF-hand domain-containing protein</fullName>
    </recommendedName>
</protein>
<gene>
    <name evidence="4" type="ORF">EVOR1521_LOCUS26061</name>
</gene>
<accession>A0AA36JCZ9</accession>
<comment type="caution">
    <text evidence="4">The sequence shown here is derived from an EMBL/GenBank/DDBJ whole genome shotgun (WGS) entry which is preliminary data.</text>
</comment>
<feature type="compositionally biased region" description="Basic and acidic residues" evidence="2">
    <location>
        <begin position="262"/>
        <end position="273"/>
    </location>
</feature>
<feature type="region of interest" description="Disordered" evidence="2">
    <location>
        <begin position="247"/>
        <end position="291"/>
    </location>
</feature>
<dbReference type="AlphaFoldDB" id="A0AA36JCZ9"/>
<evidence type="ECO:0000259" key="3">
    <source>
        <dbReference type="PROSITE" id="PS50222"/>
    </source>
</evidence>
<dbReference type="Proteomes" id="UP001178507">
    <property type="component" value="Unassembled WGS sequence"/>
</dbReference>
<keyword evidence="5" id="KW-1185">Reference proteome</keyword>
<dbReference type="PROSITE" id="PS50222">
    <property type="entry name" value="EF_HAND_2"/>
    <property type="match status" value="2"/>
</dbReference>
<dbReference type="InterPro" id="IPR002048">
    <property type="entry name" value="EF_hand_dom"/>
</dbReference>
<feature type="domain" description="EF-hand" evidence="3">
    <location>
        <begin position="522"/>
        <end position="557"/>
    </location>
</feature>